<dbReference type="OrthoDB" id="661987at2759"/>
<accession>A0A2I0AA25</accession>
<organism evidence="1 2">
    <name type="scientific">Apostasia shenzhenica</name>
    <dbReference type="NCBI Taxonomy" id="1088818"/>
    <lineage>
        <taxon>Eukaryota</taxon>
        <taxon>Viridiplantae</taxon>
        <taxon>Streptophyta</taxon>
        <taxon>Embryophyta</taxon>
        <taxon>Tracheophyta</taxon>
        <taxon>Spermatophyta</taxon>
        <taxon>Magnoliopsida</taxon>
        <taxon>Liliopsida</taxon>
        <taxon>Asparagales</taxon>
        <taxon>Orchidaceae</taxon>
        <taxon>Apostasioideae</taxon>
        <taxon>Apostasia</taxon>
    </lineage>
</organism>
<gene>
    <name evidence="1" type="ORF">AXF42_Ash019773</name>
</gene>
<protein>
    <submittedName>
        <fullName evidence="1">Uncharacterized protein</fullName>
    </submittedName>
</protein>
<dbReference type="Proteomes" id="UP000236161">
    <property type="component" value="Unassembled WGS sequence"/>
</dbReference>
<sequence>MASVMQMLSSYSFMLPKPLMPGFYAGEASFSESKSLILRDELEIKIFEKMRLSNSENVVTISDVEAR</sequence>
<evidence type="ECO:0000313" key="1">
    <source>
        <dbReference type="EMBL" id="PKA52390.1"/>
    </source>
</evidence>
<name>A0A2I0AA25_9ASPA</name>
<keyword evidence="2" id="KW-1185">Reference proteome</keyword>
<reference evidence="1 2" key="1">
    <citation type="journal article" date="2017" name="Nature">
        <title>The Apostasia genome and the evolution of orchids.</title>
        <authorList>
            <person name="Zhang G.Q."/>
            <person name="Liu K.W."/>
            <person name="Li Z."/>
            <person name="Lohaus R."/>
            <person name="Hsiao Y.Y."/>
            <person name="Niu S.C."/>
            <person name="Wang J.Y."/>
            <person name="Lin Y.C."/>
            <person name="Xu Q."/>
            <person name="Chen L.J."/>
            <person name="Yoshida K."/>
            <person name="Fujiwara S."/>
            <person name="Wang Z.W."/>
            <person name="Zhang Y.Q."/>
            <person name="Mitsuda N."/>
            <person name="Wang M."/>
            <person name="Liu G.H."/>
            <person name="Pecoraro L."/>
            <person name="Huang H.X."/>
            <person name="Xiao X.J."/>
            <person name="Lin M."/>
            <person name="Wu X.Y."/>
            <person name="Wu W.L."/>
            <person name="Chen Y.Y."/>
            <person name="Chang S.B."/>
            <person name="Sakamoto S."/>
            <person name="Ohme-Takagi M."/>
            <person name="Yagi M."/>
            <person name="Zeng S.J."/>
            <person name="Shen C.Y."/>
            <person name="Yeh C.M."/>
            <person name="Luo Y.B."/>
            <person name="Tsai W.C."/>
            <person name="Van de Peer Y."/>
            <person name="Liu Z.J."/>
        </authorList>
    </citation>
    <scope>NUCLEOTIDE SEQUENCE [LARGE SCALE GENOMIC DNA]</scope>
    <source>
        <strain evidence="2">cv. Shenzhen</strain>
        <tissue evidence="1">Stem</tissue>
    </source>
</reference>
<dbReference type="EMBL" id="KZ452007">
    <property type="protein sequence ID" value="PKA52390.1"/>
    <property type="molecule type" value="Genomic_DNA"/>
</dbReference>
<evidence type="ECO:0000313" key="2">
    <source>
        <dbReference type="Proteomes" id="UP000236161"/>
    </source>
</evidence>
<proteinExistence type="predicted"/>
<dbReference type="AlphaFoldDB" id="A0A2I0AA25"/>